<evidence type="ECO:0000256" key="5">
    <source>
        <dbReference type="ARBA" id="ARBA00023239"/>
    </source>
</evidence>
<accession>A0A1T4XKL8</accession>
<reference evidence="9 10" key="1">
    <citation type="submission" date="2017-02" db="EMBL/GenBank/DDBJ databases">
        <authorList>
            <person name="Peterson S.W."/>
        </authorList>
    </citation>
    <scope>NUCLEOTIDE SEQUENCE [LARGE SCALE GENOMIC DNA]</scope>
    <source>
        <strain evidence="9 10">ATCC 49788</strain>
    </source>
</reference>
<dbReference type="InterPro" id="IPR006368">
    <property type="entry name" value="GDP_Man_deHydtase"/>
</dbReference>
<dbReference type="GO" id="GO:0042351">
    <property type="term" value="P:'de novo' GDP-L-fucose biosynthetic process"/>
    <property type="evidence" value="ECO:0007669"/>
    <property type="project" value="TreeGrafter"/>
</dbReference>
<comment type="function">
    <text evidence="6 7">Catalyzes the conversion of GDP-D-mannose to GDP-4-dehydro-6-deoxy-D-mannose.</text>
</comment>
<dbReference type="STRING" id="92487.SAMN02745130_03090"/>
<dbReference type="Proteomes" id="UP000190460">
    <property type="component" value="Unassembled WGS sequence"/>
</dbReference>
<evidence type="ECO:0000313" key="10">
    <source>
        <dbReference type="Proteomes" id="UP000190460"/>
    </source>
</evidence>
<comment type="cofactor">
    <cofactor evidence="2 7">
        <name>NADP(+)</name>
        <dbReference type="ChEBI" id="CHEBI:58349"/>
    </cofactor>
</comment>
<protein>
    <recommendedName>
        <fullName evidence="4 7">GDP-mannose 4,6-dehydratase</fullName>
        <ecNumber evidence="4 7">4.2.1.47</ecNumber>
    </recommendedName>
    <alternativeName>
        <fullName evidence="7">GDP-D-mannose dehydratase</fullName>
    </alternativeName>
</protein>
<dbReference type="NCBIfam" id="TIGR01472">
    <property type="entry name" value="gmd"/>
    <property type="match status" value="1"/>
</dbReference>
<evidence type="ECO:0000256" key="4">
    <source>
        <dbReference type="ARBA" id="ARBA00011989"/>
    </source>
</evidence>
<dbReference type="GO" id="GO:0008446">
    <property type="term" value="F:GDP-mannose 4,6-dehydratase activity"/>
    <property type="evidence" value="ECO:0007669"/>
    <property type="project" value="UniProtKB-UniRule"/>
</dbReference>
<evidence type="ECO:0000256" key="1">
    <source>
        <dbReference type="ARBA" id="ARBA00000188"/>
    </source>
</evidence>
<feature type="domain" description="NAD(P)-binding" evidence="8">
    <location>
        <begin position="8"/>
        <end position="333"/>
    </location>
</feature>
<dbReference type="InterPro" id="IPR036291">
    <property type="entry name" value="NAD(P)-bd_dom_sf"/>
</dbReference>
<dbReference type="AlphaFoldDB" id="A0A1T4XKL8"/>
<evidence type="ECO:0000259" key="8">
    <source>
        <dbReference type="Pfam" id="PF16363"/>
    </source>
</evidence>
<dbReference type="CDD" id="cd05260">
    <property type="entry name" value="GDP_MD_SDR_e"/>
    <property type="match status" value="1"/>
</dbReference>
<dbReference type="SUPFAM" id="SSF51735">
    <property type="entry name" value="NAD(P)-binding Rossmann-fold domains"/>
    <property type="match status" value="1"/>
</dbReference>
<keyword evidence="10" id="KW-1185">Reference proteome</keyword>
<sequence length="347" mass="39243">MGKSSISLITGITGQDGAYLAQLLLEKGYTVYGTYRRTASTNFWRIEELGIRQHPKLYLVEYDLTDLGASIRLLQQTEATEVYNLAAQSFVGVSFDQPMATAQITGLGPLNLLEAIRIVNPKIRFYQASTSEMFGKVQAIPQCERTPFYPRSPYGVAKLYAHWMTINYRESYDMFATSGILFNHESPLRGLEFVTRKITNAVARIHLAKQATLELGNLNAKRDWGYAKDYVEGMWRMLQADEPDTFVLATHRTETVRDFVNMAFKAVAIQLDWQGKEENEQGIDTCSGKVLVKINPKFYRPAEVGLLIGNPAHAQEKLGWKPQTTLEQLCCMMVEADLRRVQQGTSF</sequence>
<evidence type="ECO:0000256" key="7">
    <source>
        <dbReference type="HAMAP-Rule" id="MF_00955"/>
    </source>
</evidence>
<dbReference type="OrthoDB" id="9779041at2"/>
<dbReference type="RefSeq" id="WP_078923539.1">
    <property type="nucleotide sequence ID" value="NZ_FUYB01000019.1"/>
</dbReference>
<organism evidence="9 10">
    <name type="scientific">Thiothrix eikelboomii</name>
    <dbReference type="NCBI Taxonomy" id="92487"/>
    <lineage>
        <taxon>Bacteria</taxon>
        <taxon>Pseudomonadati</taxon>
        <taxon>Pseudomonadota</taxon>
        <taxon>Gammaproteobacteria</taxon>
        <taxon>Thiotrichales</taxon>
        <taxon>Thiotrichaceae</taxon>
        <taxon>Thiothrix</taxon>
    </lineage>
</organism>
<evidence type="ECO:0000256" key="2">
    <source>
        <dbReference type="ARBA" id="ARBA00001937"/>
    </source>
</evidence>
<dbReference type="InterPro" id="IPR016040">
    <property type="entry name" value="NAD(P)-bd_dom"/>
</dbReference>
<gene>
    <name evidence="7" type="primary">gmd</name>
    <name evidence="9" type="ORF">SAMN02745130_03090</name>
</gene>
<comment type="similarity">
    <text evidence="3 7">Belongs to the NAD(P)-dependent epimerase/dehydratase family. GDP-mannose 4,6-dehydratase subfamily.</text>
</comment>
<comment type="catalytic activity">
    <reaction evidence="1 7">
        <text>GDP-alpha-D-mannose = GDP-4-dehydro-alpha-D-rhamnose + H2O</text>
        <dbReference type="Rhea" id="RHEA:23820"/>
        <dbReference type="ChEBI" id="CHEBI:15377"/>
        <dbReference type="ChEBI" id="CHEBI:57527"/>
        <dbReference type="ChEBI" id="CHEBI:57964"/>
        <dbReference type="EC" id="4.2.1.47"/>
    </reaction>
</comment>
<comment type="caution">
    <text evidence="7">Lacks conserved residue(s) required for the propagation of feature annotation.</text>
</comment>
<proteinExistence type="inferred from homology"/>
<keyword evidence="5 7" id="KW-0456">Lyase</keyword>
<dbReference type="PANTHER" id="PTHR43715">
    <property type="entry name" value="GDP-MANNOSE 4,6-DEHYDRATASE"/>
    <property type="match status" value="1"/>
</dbReference>
<dbReference type="EC" id="4.2.1.47" evidence="4 7"/>
<dbReference type="EMBL" id="FUYB01000019">
    <property type="protein sequence ID" value="SKA90067.1"/>
    <property type="molecule type" value="Genomic_DNA"/>
</dbReference>
<dbReference type="Gene3D" id="3.40.50.720">
    <property type="entry name" value="NAD(P)-binding Rossmann-like Domain"/>
    <property type="match status" value="1"/>
</dbReference>
<evidence type="ECO:0000256" key="3">
    <source>
        <dbReference type="ARBA" id="ARBA00009263"/>
    </source>
</evidence>
<dbReference type="HAMAP" id="MF_00955">
    <property type="entry name" value="GDP_Man_dehydratase"/>
    <property type="match status" value="1"/>
</dbReference>
<evidence type="ECO:0000256" key="6">
    <source>
        <dbReference type="ARBA" id="ARBA00059383"/>
    </source>
</evidence>
<name>A0A1T4XKL8_9GAMM</name>
<dbReference type="FunFam" id="3.40.50.720:FF:000924">
    <property type="entry name" value="GDP-mannose 4,6 dehydratase"/>
    <property type="match status" value="1"/>
</dbReference>
<dbReference type="PANTHER" id="PTHR43715:SF1">
    <property type="entry name" value="GDP-MANNOSE 4,6 DEHYDRATASE"/>
    <property type="match status" value="1"/>
</dbReference>
<dbReference type="GO" id="GO:0070401">
    <property type="term" value="F:NADP+ binding"/>
    <property type="evidence" value="ECO:0007669"/>
    <property type="project" value="UniProtKB-UniRule"/>
</dbReference>
<dbReference type="Pfam" id="PF16363">
    <property type="entry name" value="GDP_Man_Dehyd"/>
    <property type="match status" value="1"/>
</dbReference>
<evidence type="ECO:0000313" key="9">
    <source>
        <dbReference type="EMBL" id="SKA90067.1"/>
    </source>
</evidence>
<keyword evidence="7" id="KW-0521">NADP</keyword>
<dbReference type="Gene3D" id="3.90.25.10">
    <property type="entry name" value="UDP-galactose 4-epimerase, domain 1"/>
    <property type="match status" value="1"/>
</dbReference>